<comment type="caution">
    <text evidence="5">The sequence shown here is derived from an EMBL/GenBank/DDBJ whole genome shotgun (WGS) entry which is preliminary data.</text>
</comment>
<dbReference type="InterPro" id="IPR029017">
    <property type="entry name" value="Enolase-like_N"/>
</dbReference>
<dbReference type="GO" id="GO:0016052">
    <property type="term" value="P:carbohydrate catabolic process"/>
    <property type="evidence" value="ECO:0007669"/>
    <property type="project" value="TreeGrafter"/>
</dbReference>
<proteinExistence type="predicted"/>
<evidence type="ECO:0000313" key="6">
    <source>
        <dbReference type="Proteomes" id="UP000004508"/>
    </source>
</evidence>
<evidence type="ECO:0000256" key="3">
    <source>
        <dbReference type="ARBA" id="ARBA00022842"/>
    </source>
</evidence>
<keyword evidence="6" id="KW-1185">Reference proteome</keyword>
<dbReference type="SUPFAM" id="SSF54826">
    <property type="entry name" value="Enolase N-terminal domain-like"/>
    <property type="match status" value="1"/>
</dbReference>
<dbReference type="GO" id="GO:0000287">
    <property type="term" value="F:magnesium ion binding"/>
    <property type="evidence" value="ECO:0007669"/>
    <property type="project" value="TreeGrafter"/>
</dbReference>
<dbReference type="PANTHER" id="PTHR13794:SF58">
    <property type="entry name" value="MITOCHONDRIAL ENOLASE SUPERFAMILY MEMBER 1"/>
    <property type="match status" value="1"/>
</dbReference>
<name>D6TSG8_KTERA</name>
<dbReference type="InterPro" id="IPR029065">
    <property type="entry name" value="Enolase_C-like"/>
</dbReference>
<organism evidence="5 6">
    <name type="scientific">Ktedonobacter racemifer DSM 44963</name>
    <dbReference type="NCBI Taxonomy" id="485913"/>
    <lineage>
        <taxon>Bacteria</taxon>
        <taxon>Bacillati</taxon>
        <taxon>Chloroflexota</taxon>
        <taxon>Ktedonobacteria</taxon>
        <taxon>Ktedonobacterales</taxon>
        <taxon>Ktedonobacteraceae</taxon>
        <taxon>Ktedonobacter</taxon>
    </lineage>
</organism>
<evidence type="ECO:0000256" key="2">
    <source>
        <dbReference type="ARBA" id="ARBA00022723"/>
    </source>
</evidence>
<dbReference type="EMBL" id="ADVG01000003">
    <property type="protein sequence ID" value="EFH83369.1"/>
    <property type="molecule type" value="Genomic_DNA"/>
</dbReference>
<dbReference type="InterPro" id="IPR013342">
    <property type="entry name" value="Mandelate_racemase_C"/>
</dbReference>
<dbReference type="Gene3D" id="3.20.20.120">
    <property type="entry name" value="Enolase-like C-terminal domain"/>
    <property type="match status" value="1"/>
</dbReference>
<sequence>MTICITDIHVRHFALPLEPPFRASWDHQVRTRFSATLVEVHTDAGIVGYGSGDSMYGFEQFKHLFVGQDVSQTERHSDVLATLAFHYARYWPLEIAIWDVLGKAANLPLFRLWGGHSHRVPAYCSTGELHDPVQRKEEVLRFREQGFRAVKIRMRHEEVRRDLAVVAAVREEVGETMEIMVDANQGWRMPGDTRRPWDVKRALQVARELEHYGVYWLEEPLEHANFAGLAELRRATSLRIAVGELNRSPADFREFVSQGSADVLQPDIVVCGGFSLGLKVAHLCEQHGLRFCPHTWGNGLGLMANLHLAAATGICPFLEYPFDPPGWTPERRDFILADPVLVSKDGDLVLSEQPGLGVTLREDLEQFEVQYP</sequence>
<dbReference type="PANTHER" id="PTHR13794">
    <property type="entry name" value="ENOLASE SUPERFAMILY, MANDELATE RACEMASE"/>
    <property type="match status" value="1"/>
</dbReference>
<dbReference type="Pfam" id="PF02746">
    <property type="entry name" value="MR_MLE_N"/>
    <property type="match status" value="1"/>
</dbReference>
<dbReference type="SFLD" id="SFLDG00179">
    <property type="entry name" value="mandelate_racemase"/>
    <property type="match status" value="1"/>
</dbReference>
<dbReference type="RefSeq" id="WP_007914028.1">
    <property type="nucleotide sequence ID" value="NZ_ADVG01000003.1"/>
</dbReference>
<accession>D6TSG8</accession>
<dbReference type="Gene3D" id="3.30.390.10">
    <property type="entry name" value="Enolase-like, N-terminal domain"/>
    <property type="match status" value="1"/>
</dbReference>
<reference evidence="5 6" key="1">
    <citation type="journal article" date="2011" name="Stand. Genomic Sci.">
        <title>Non-contiguous finished genome sequence and contextual data of the filamentous soil bacterium Ktedonobacter racemifer type strain (SOSP1-21).</title>
        <authorList>
            <person name="Chang Y.J."/>
            <person name="Land M."/>
            <person name="Hauser L."/>
            <person name="Chertkov O."/>
            <person name="Del Rio T.G."/>
            <person name="Nolan M."/>
            <person name="Copeland A."/>
            <person name="Tice H."/>
            <person name="Cheng J.F."/>
            <person name="Lucas S."/>
            <person name="Han C."/>
            <person name="Goodwin L."/>
            <person name="Pitluck S."/>
            <person name="Ivanova N."/>
            <person name="Ovchinikova G."/>
            <person name="Pati A."/>
            <person name="Chen A."/>
            <person name="Palaniappan K."/>
            <person name="Mavromatis K."/>
            <person name="Liolios K."/>
            <person name="Brettin T."/>
            <person name="Fiebig A."/>
            <person name="Rohde M."/>
            <person name="Abt B."/>
            <person name="Goker M."/>
            <person name="Detter J.C."/>
            <person name="Woyke T."/>
            <person name="Bristow J."/>
            <person name="Eisen J.A."/>
            <person name="Markowitz V."/>
            <person name="Hugenholtz P."/>
            <person name="Kyrpides N.C."/>
            <person name="Klenk H.P."/>
            <person name="Lapidus A."/>
        </authorList>
    </citation>
    <scope>NUCLEOTIDE SEQUENCE [LARGE SCALE GENOMIC DNA]</scope>
    <source>
        <strain evidence="6">DSM 44963</strain>
    </source>
</reference>
<dbReference type="InterPro" id="IPR046945">
    <property type="entry name" value="RHMD-like"/>
</dbReference>
<evidence type="ECO:0000256" key="1">
    <source>
        <dbReference type="ARBA" id="ARBA00001946"/>
    </source>
</evidence>
<keyword evidence="3" id="KW-0460">Magnesium</keyword>
<dbReference type="Pfam" id="PF13378">
    <property type="entry name" value="MR_MLE_C"/>
    <property type="match status" value="1"/>
</dbReference>
<dbReference type="SUPFAM" id="SSF51604">
    <property type="entry name" value="Enolase C-terminal domain-like"/>
    <property type="match status" value="1"/>
</dbReference>
<dbReference type="eggNOG" id="COG4948">
    <property type="taxonomic scope" value="Bacteria"/>
</dbReference>
<evidence type="ECO:0000259" key="4">
    <source>
        <dbReference type="SMART" id="SM00922"/>
    </source>
</evidence>
<evidence type="ECO:0000313" key="5">
    <source>
        <dbReference type="EMBL" id="EFH83369.1"/>
    </source>
</evidence>
<dbReference type="InterPro" id="IPR036849">
    <property type="entry name" value="Enolase-like_C_sf"/>
</dbReference>
<dbReference type="InterPro" id="IPR013341">
    <property type="entry name" value="Mandelate_racemase_N_dom"/>
</dbReference>
<dbReference type="AlphaFoldDB" id="D6TSG8"/>
<comment type="cofactor">
    <cofactor evidence="1">
        <name>Mg(2+)</name>
        <dbReference type="ChEBI" id="CHEBI:18420"/>
    </cofactor>
</comment>
<dbReference type="STRING" id="485913.Krac_4325"/>
<dbReference type="SFLD" id="SFLDS00001">
    <property type="entry name" value="Enolase"/>
    <property type="match status" value="1"/>
</dbReference>
<gene>
    <name evidence="5" type="ORF">Krac_4325</name>
</gene>
<feature type="domain" description="Mandelate racemase/muconate lactonizing enzyme C-terminal" evidence="4">
    <location>
        <begin position="132"/>
        <end position="239"/>
    </location>
</feature>
<dbReference type="SMART" id="SM00922">
    <property type="entry name" value="MR_MLE"/>
    <property type="match status" value="1"/>
</dbReference>
<dbReference type="GO" id="GO:0016836">
    <property type="term" value="F:hydro-lyase activity"/>
    <property type="evidence" value="ECO:0007669"/>
    <property type="project" value="TreeGrafter"/>
</dbReference>
<keyword evidence="2" id="KW-0479">Metal-binding</keyword>
<dbReference type="InParanoid" id="D6TSG8"/>
<dbReference type="Proteomes" id="UP000004508">
    <property type="component" value="Unassembled WGS sequence"/>
</dbReference>
<dbReference type="CDD" id="cd03316">
    <property type="entry name" value="MR_like"/>
    <property type="match status" value="1"/>
</dbReference>
<protein>
    <submittedName>
        <fullName evidence="5">Mandelate racemase/muconate lactonizing protein</fullName>
    </submittedName>
</protein>